<dbReference type="GO" id="GO:0016020">
    <property type="term" value="C:membrane"/>
    <property type="evidence" value="ECO:0007669"/>
    <property type="project" value="GOC"/>
</dbReference>
<dbReference type="SUPFAM" id="SSF53448">
    <property type="entry name" value="Nucleotide-diphospho-sugar transferases"/>
    <property type="match status" value="1"/>
</dbReference>
<accession>K0SY99</accession>
<name>K0SY99_THAOC</name>
<dbReference type="GO" id="GO:0051999">
    <property type="term" value="P:mannosyl-inositol phosphorylceramide biosynthetic process"/>
    <property type="evidence" value="ECO:0007669"/>
    <property type="project" value="TreeGrafter"/>
</dbReference>
<gene>
    <name evidence="2" type="ORF">THAOC_16189</name>
</gene>
<evidence type="ECO:0000313" key="2">
    <source>
        <dbReference type="EMBL" id="EJK63167.1"/>
    </source>
</evidence>
<proteinExistence type="predicted"/>
<dbReference type="Pfam" id="PF04488">
    <property type="entry name" value="Gly_transf_sug"/>
    <property type="match status" value="1"/>
</dbReference>
<dbReference type="Proteomes" id="UP000266841">
    <property type="component" value="Unassembled WGS sequence"/>
</dbReference>
<dbReference type="Gene3D" id="3.90.550.20">
    <property type="match status" value="1"/>
</dbReference>
<dbReference type="OrthoDB" id="46011at2759"/>
<dbReference type="InterPro" id="IPR051706">
    <property type="entry name" value="Glycosyltransferase_domain"/>
</dbReference>
<protein>
    <submittedName>
        <fullName evidence="2">Uncharacterized protein</fullName>
    </submittedName>
</protein>
<evidence type="ECO:0000313" key="3">
    <source>
        <dbReference type="Proteomes" id="UP000266841"/>
    </source>
</evidence>
<dbReference type="eggNOG" id="ENOG502T78E">
    <property type="taxonomic scope" value="Eukaryota"/>
</dbReference>
<keyword evidence="1" id="KW-0808">Transferase</keyword>
<keyword evidence="3" id="KW-1185">Reference proteome</keyword>
<dbReference type="InterPro" id="IPR007577">
    <property type="entry name" value="GlycoTrfase_DXD_sugar-bd_CS"/>
</dbReference>
<dbReference type="AlphaFoldDB" id="K0SY99"/>
<reference evidence="2 3" key="1">
    <citation type="journal article" date="2012" name="Genome Biol.">
        <title>Genome and low-iron response of an oceanic diatom adapted to chronic iron limitation.</title>
        <authorList>
            <person name="Lommer M."/>
            <person name="Specht M."/>
            <person name="Roy A.S."/>
            <person name="Kraemer L."/>
            <person name="Andreson R."/>
            <person name="Gutowska M.A."/>
            <person name="Wolf J."/>
            <person name="Bergner S.V."/>
            <person name="Schilhabel M.B."/>
            <person name="Klostermeier U.C."/>
            <person name="Beiko R.G."/>
            <person name="Rosenstiel P."/>
            <person name="Hippler M."/>
            <person name="Laroche J."/>
        </authorList>
    </citation>
    <scope>NUCLEOTIDE SEQUENCE [LARGE SCALE GENOMIC DNA]</scope>
    <source>
        <strain evidence="2 3">CCMP1005</strain>
    </source>
</reference>
<dbReference type="InterPro" id="IPR029044">
    <property type="entry name" value="Nucleotide-diphossugar_trans"/>
</dbReference>
<organism evidence="2 3">
    <name type="scientific">Thalassiosira oceanica</name>
    <name type="common">Marine diatom</name>
    <dbReference type="NCBI Taxonomy" id="159749"/>
    <lineage>
        <taxon>Eukaryota</taxon>
        <taxon>Sar</taxon>
        <taxon>Stramenopiles</taxon>
        <taxon>Ochrophyta</taxon>
        <taxon>Bacillariophyta</taxon>
        <taxon>Coscinodiscophyceae</taxon>
        <taxon>Thalassiosirophycidae</taxon>
        <taxon>Thalassiosirales</taxon>
        <taxon>Thalassiosiraceae</taxon>
        <taxon>Thalassiosira</taxon>
    </lineage>
</organism>
<evidence type="ECO:0000256" key="1">
    <source>
        <dbReference type="ARBA" id="ARBA00022679"/>
    </source>
</evidence>
<dbReference type="PANTHER" id="PTHR32385:SF15">
    <property type="entry name" value="INOSITOL PHOSPHOCERAMIDE MANNOSYLTRANSFERASE 1"/>
    <property type="match status" value="1"/>
</dbReference>
<sequence length="327" mass="37520">MHHLQQFTVDLSDHGVHDMNAARLQGKQLRPFNFSQVFNNTSRQGESTDHPPPMETWLLDDPNPNVDGKTNTNLTGIPRIINKIFFQKSGGFPANYPDELLAAHETWIEMNPGYDIRYYDLTIARKYLARHFHPVFLRAFDCQPAFASKSDLFRMTLLYREGGWHSDWKQSCLQDRLLDSISNMTNFFATWDMWNSKDYEFHKCAQNAFVGSVAKHPIIAKMLELLLINIQTAHYGPSALDATSTCIFGRAIQMSEKERNIENFSLVAGEHTKGKFEWRGNDIVLHKCEGCGGGQDWGETGNSYTLLYKHRRFYCEDAASIYTTTSQ</sequence>
<dbReference type="OMA" id="YREGGWH"/>
<dbReference type="PANTHER" id="PTHR32385">
    <property type="entry name" value="MANNOSYL PHOSPHORYLINOSITOL CERAMIDE SYNTHASE"/>
    <property type="match status" value="1"/>
</dbReference>
<dbReference type="GO" id="GO:0000030">
    <property type="term" value="F:mannosyltransferase activity"/>
    <property type="evidence" value="ECO:0007669"/>
    <property type="project" value="TreeGrafter"/>
</dbReference>
<dbReference type="EMBL" id="AGNL01018395">
    <property type="protein sequence ID" value="EJK63167.1"/>
    <property type="molecule type" value="Genomic_DNA"/>
</dbReference>
<comment type="caution">
    <text evidence="2">The sequence shown here is derived from an EMBL/GenBank/DDBJ whole genome shotgun (WGS) entry which is preliminary data.</text>
</comment>